<keyword evidence="9" id="KW-1185">Reference proteome</keyword>
<dbReference type="Pfam" id="PF04189">
    <property type="entry name" value="Gcd10p"/>
    <property type="match status" value="1"/>
</dbReference>
<dbReference type="Proteomes" id="UP001217918">
    <property type="component" value="Unassembled WGS sequence"/>
</dbReference>
<feature type="region of interest" description="Disordered" evidence="7">
    <location>
        <begin position="565"/>
        <end position="590"/>
    </location>
</feature>
<dbReference type="GO" id="GO:0005634">
    <property type="term" value="C:nucleus"/>
    <property type="evidence" value="ECO:0007669"/>
    <property type="project" value="UniProtKB-SubCell"/>
</dbReference>
<evidence type="ECO:0000256" key="7">
    <source>
        <dbReference type="SAM" id="MobiDB-lite"/>
    </source>
</evidence>
<feature type="compositionally biased region" description="Low complexity" evidence="7">
    <location>
        <begin position="580"/>
        <end position="590"/>
    </location>
</feature>
<sequence>MLYAVQVATGTTTPMVIKRSRFCAYGRPLSIIPNKTVSLGKYGTFPSNLVIERPYHLTYEILDKRASEDFSRLRVVPASELHADVIAEEDAAATPNDDSDRIISATDGVEYTLVDEDSGNVVVRSSREVLDENARQTLTMEEIEELKREGAGAGMDLVAKLMLSHTALDQKTSYSLAKYKLLKTKKYIKRFQILPLDIFTFANYHLEEKDAARILDIRQEMMGLVGCYANVHYGGDDVFLGDAQATSEDGAKGLPALRDELLQGRWLVVDDVCGLLVGAMAERMGILQPVQKEMTPGEANGHADTTREAHVGAVPINRTLNGHSTDAPITNTLTLVHSANQPGLSFLNYYGYDSTDPNPMPHPLVNHLLTVSWLQLVKPELDMTYSSPPPTATPAQLEQWKPGRRGNFHRKRRRWARIHHAVDAARAGHFSGLVTASMMDPVSILRHTLPLLAGGAPVAIYAPSLEPLAELADCFSVARRSAWASAPPAGAAGRTQEELERWQGDADFPLNPTLLLGVGIHTSRARPWQVLPQRTHPMMTSRGGAEGYVFTGWRAKPAEGKVAARGKFVGRKRKQDDTSGPGTETPGTPA</sequence>
<keyword evidence="5" id="KW-0539">Nucleus</keyword>
<dbReference type="GO" id="GO:0030488">
    <property type="term" value="P:tRNA methylation"/>
    <property type="evidence" value="ECO:0007669"/>
    <property type="project" value="InterPro"/>
</dbReference>
<evidence type="ECO:0000313" key="8">
    <source>
        <dbReference type="EMBL" id="KAK2069872.1"/>
    </source>
</evidence>
<evidence type="ECO:0000256" key="1">
    <source>
        <dbReference type="ARBA" id="ARBA00004123"/>
    </source>
</evidence>
<evidence type="ECO:0000256" key="6">
    <source>
        <dbReference type="ARBA" id="ARBA00032319"/>
    </source>
</evidence>
<proteinExistence type="inferred from homology"/>
<evidence type="ECO:0000256" key="3">
    <source>
        <dbReference type="ARBA" id="ARBA00021704"/>
    </source>
</evidence>
<organism evidence="8 9">
    <name type="scientific">Phyllachora maydis</name>
    <dbReference type="NCBI Taxonomy" id="1825666"/>
    <lineage>
        <taxon>Eukaryota</taxon>
        <taxon>Fungi</taxon>
        <taxon>Dikarya</taxon>
        <taxon>Ascomycota</taxon>
        <taxon>Pezizomycotina</taxon>
        <taxon>Sordariomycetes</taxon>
        <taxon>Sordariomycetidae</taxon>
        <taxon>Phyllachorales</taxon>
        <taxon>Phyllachoraceae</taxon>
        <taxon>Phyllachora</taxon>
    </lineage>
</organism>
<accession>A0AAD9MB99</accession>
<dbReference type="AlphaFoldDB" id="A0AAD9MB99"/>
<comment type="caution">
    <text evidence="8">The sequence shown here is derived from an EMBL/GenBank/DDBJ whole genome shotgun (WGS) entry which is preliminary data.</text>
</comment>
<keyword evidence="4" id="KW-0819">tRNA processing</keyword>
<evidence type="ECO:0000256" key="5">
    <source>
        <dbReference type="ARBA" id="ARBA00023242"/>
    </source>
</evidence>
<name>A0AAD9MB99_9PEZI</name>
<evidence type="ECO:0000256" key="2">
    <source>
        <dbReference type="ARBA" id="ARBA00008320"/>
    </source>
</evidence>
<protein>
    <recommendedName>
        <fullName evidence="3">tRNA (adenine(58)-N(1))-methyltransferase non-catalytic subunit TRM6</fullName>
    </recommendedName>
    <alternativeName>
        <fullName evidence="6">tRNA(m1A58)-methyltransferase subunit TRM6</fullName>
    </alternativeName>
</protein>
<evidence type="ECO:0000313" key="9">
    <source>
        <dbReference type="Proteomes" id="UP001217918"/>
    </source>
</evidence>
<dbReference type="InterPro" id="IPR017423">
    <property type="entry name" value="TRM6"/>
</dbReference>
<comment type="similarity">
    <text evidence="2">Belongs to the TRM6/GCD10 family.</text>
</comment>
<dbReference type="EMBL" id="JAQQPM010000003">
    <property type="protein sequence ID" value="KAK2069872.1"/>
    <property type="molecule type" value="Genomic_DNA"/>
</dbReference>
<comment type="subcellular location">
    <subcellularLocation>
        <location evidence="1">Nucleus</location>
    </subcellularLocation>
</comment>
<dbReference type="GO" id="GO:0031515">
    <property type="term" value="C:tRNA (m1A) methyltransferase complex"/>
    <property type="evidence" value="ECO:0007669"/>
    <property type="project" value="InterPro"/>
</dbReference>
<gene>
    <name evidence="8" type="ORF">P8C59_004416</name>
</gene>
<reference evidence="8" key="1">
    <citation type="journal article" date="2023" name="Mol. Plant Microbe Interact.">
        <title>Elucidating the Obligate Nature and Biological Capacity of an Invasive Fungal Corn Pathogen.</title>
        <authorList>
            <person name="MacCready J.S."/>
            <person name="Roggenkamp E.M."/>
            <person name="Gdanetz K."/>
            <person name="Chilvers M.I."/>
        </authorList>
    </citation>
    <scope>NUCLEOTIDE SEQUENCE</scope>
    <source>
        <strain evidence="8">PM02</strain>
    </source>
</reference>
<dbReference type="PANTHER" id="PTHR12945">
    <property type="entry name" value="TRANSLATION INITIATION FACTOR EIF3-RELATED"/>
    <property type="match status" value="1"/>
</dbReference>
<evidence type="ECO:0000256" key="4">
    <source>
        <dbReference type="ARBA" id="ARBA00022694"/>
    </source>
</evidence>
<dbReference type="PANTHER" id="PTHR12945:SF0">
    <property type="entry name" value="TRNA (ADENINE(58)-N(1))-METHYLTRANSFERASE NON-CATALYTIC SUBUNIT TRM6"/>
    <property type="match status" value="1"/>
</dbReference>